<reference evidence="1 2" key="1">
    <citation type="submission" date="2024-06" db="EMBL/GenBank/DDBJ databases">
        <title>Sorghum-associated microbial communities from plants grown in Nebraska, USA.</title>
        <authorList>
            <person name="Schachtman D."/>
        </authorList>
    </citation>
    <scope>NUCLEOTIDE SEQUENCE [LARGE SCALE GENOMIC DNA]</scope>
    <source>
        <strain evidence="1 2">1073</strain>
    </source>
</reference>
<comment type="caution">
    <text evidence="1">The sequence shown here is derived from an EMBL/GenBank/DDBJ whole genome shotgun (WGS) entry which is preliminary data.</text>
</comment>
<dbReference type="EMBL" id="JBEPMU010000001">
    <property type="protein sequence ID" value="MET3651273.1"/>
    <property type="molecule type" value="Genomic_DNA"/>
</dbReference>
<protein>
    <submittedName>
        <fullName evidence="1">Uncharacterized protein</fullName>
    </submittedName>
</protein>
<gene>
    <name evidence="1" type="ORF">ABIC75_000975</name>
</gene>
<organism evidence="1 2">
    <name type="scientific">Dyella japonica</name>
    <dbReference type="NCBI Taxonomy" id="231455"/>
    <lineage>
        <taxon>Bacteria</taxon>
        <taxon>Pseudomonadati</taxon>
        <taxon>Pseudomonadota</taxon>
        <taxon>Gammaproteobacteria</taxon>
        <taxon>Lysobacterales</taxon>
        <taxon>Rhodanobacteraceae</taxon>
        <taxon>Dyella</taxon>
    </lineage>
</organism>
<evidence type="ECO:0000313" key="1">
    <source>
        <dbReference type="EMBL" id="MET3651273.1"/>
    </source>
</evidence>
<accession>A0ABV2JU15</accession>
<keyword evidence="2" id="KW-1185">Reference proteome</keyword>
<evidence type="ECO:0000313" key="2">
    <source>
        <dbReference type="Proteomes" id="UP001549184"/>
    </source>
</evidence>
<proteinExistence type="predicted"/>
<dbReference type="Proteomes" id="UP001549184">
    <property type="component" value="Unassembled WGS sequence"/>
</dbReference>
<name>A0ABV2JU15_9GAMM</name>
<sequence length="57" mass="6830">MLRVQERARPHDPVKDREAWPRTAINAWWSPEPANFVDMPEMAWSREWRESLATARP</sequence>